<dbReference type="GO" id="GO:0005737">
    <property type="term" value="C:cytoplasm"/>
    <property type="evidence" value="ECO:0007669"/>
    <property type="project" value="TreeGrafter"/>
</dbReference>
<dbReference type="GO" id="GO:0005615">
    <property type="term" value="C:extracellular space"/>
    <property type="evidence" value="ECO:0007669"/>
    <property type="project" value="TreeGrafter"/>
</dbReference>
<feature type="domain" description="Aminopeptidase N-like N-terminal" evidence="2">
    <location>
        <begin position="78"/>
        <end position="202"/>
    </location>
</feature>
<organism evidence="3 4">
    <name type="scientific">Allacma fusca</name>
    <dbReference type="NCBI Taxonomy" id="39272"/>
    <lineage>
        <taxon>Eukaryota</taxon>
        <taxon>Metazoa</taxon>
        <taxon>Ecdysozoa</taxon>
        <taxon>Arthropoda</taxon>
        <taxon>Hexapoda</taxon>
        <taxon>Collembola</taxon>
        <taxon>Symphypleona</taxon>
        <taxon>Sminthuridae</taxon>
        <taxon>Allacma</taxon>
    </lineage>
</organism>
<dbReference type="GO" id="GO:0070006">
    <property type="term" value="F:metalloaminopeptidase activity"/>
    <property type="evidence" value="ECO:0007669"/>
    <property type="project" value="TreeGrafter"/>
</dbReference>
<dbReference type="GO" id="GO:0006508">
    <property type="term" value="P:proteolysis"/>
    <property type="evidence" value="ECO:0007669"/>
    <property type="project" value="TreeGrafter"/>
</dbReference>
<dbReference type="GO" id="GO:0043171">
    <property type="term" value="P:peptide catabolic process"/>
    <property type="evidence" value="ECO:0007669"/>
    <property type="project" value="TreeGrafter"/>
</dbReference>
<proteinExistence type="predicted"/>
<dbReference type="OrthoDB" id="6750768at2759"/>
<keyword evidence="4" id="KW-1185">Reference proteome</keyword>
<comment type="caution">
    <text evidence="3">The sequence shown here is derived from an EMBL/GenBank/DDBJ whole genome shotgun (WGS) entry which is preliminary data.</text>
</comment>
<dbReference type="GO" id="GO:0008270">
    <property type="term" value="F:zinc ion binding"/>
    <property type="evidence" value="ECO:0007669"/>
    <property type="project" value="TreeGrafter"/>
</dbReference>
<dbReference type="Pfam" id="PF17900">
    <property type="entry name" value="Peptidase_M1_N"/>
    <property type="match status" value="1"/>
</dbReference>
<evidence type="ECO:0000313" key="4">
    <source>
        <dbReference type="Proteomes" id="UP000708208"/>
    </source>
</evidence>
<evidence type="ECO:0000313" key="3">
    <source>
        <dbReference type="EMBL" id="CAG7785722.1"/>
    </source>
</evidence>
<dbReference type="GO" id="GO:0042277">
    <property type="term" value="F:peptide binding"/>
    <property type="evidence" value="ECO:0007669"/>
    <property type="project" value="TreeGrafter"/>
</dbReference>
<evidence type="ECO:0000256" key="1">
    <source>
        <dbReference type="SAM" id="Phobius"/>
    </source>
</evidence>
<feature type="transmembrane region" description="Helical" evidence="1">
    <location>
        <begin position="20"/>
        <end position="38"/>
    </location>
</feature>
<dbReference type="InterPro" id="IPR050344">
    <property type="entry name" value="Peptidase_M1_aminopeptidases"/>
</dbReference>
<feature type="non-terminal residue" evidence="3">
    <location>
        <position position="1"/>
    </location>
</feature>
<sequence length="205" mass="23202">VIRRCSFSISNEMANQNNNFLCKAFHEILLLVFLGFLYNAGPSASFSPLQIQPEPALFSESSHFVIPNANLRLPAVVKPSHYKIESRPILDEIEGETRFTAPGKVTITVQAIATSRNITLHVNSDRITIDQENVKLRIKPSGDAMNIIGQYFEPEKEFYIIELSIALSINVEYELEIPYTAILPDTEWVGYYRAYYVNPETGNTQ</sequence>
<protein>
    <recommendedName>
        <fullName evidence="2">Aminopeptidase N-like N-terminal domain-containing protein</fullName>
    </recommendedName>
</protein>
<dbReference type="PANTHER" id="PTHR11533:SF294">
    <property type="entry name" value="THYROTROPIN-RELEASING HORMONE-DEGRADING ECTOENZYME"/>
    <property type="match status" value="1"/>
</dbReference>
<keyword evidence="1" id="KW-0472">Membrane</keyword>
<accession>A0A8J2KCC1</accession>
<keyword evidence="1" id="KW-0812">Transmembrane</keyword>
<dbReference type="GO" id="GO:0016020">
    <property type="term" value="C:membrane"/>
    <property type="evidence" value="ECO:0007669"/>
    <property type="project" value="TreeGrafter"/>
</dbReference>
<keyword evidence="1" id="KW-1133">Transmembrane helix</keyword>
<dbReference type="EMBL" id="CAJVCH010301996">
    <property type="protein sequence ID" value="CAG7785722.1"/>
    <property type="molecule type" value="Genomic_DNA"/>
</dbReference>
<dbReference type="InterPro" id="IPR045357">
    <property type="entry name" value="Aminopeptidase_N-like_N"/>
</dbReference>
<gene>
    <name evidence="3" type="ORF">AFUS01_LOCUS24331</name>
</gene>
<dbReference type="AlphaFoldDB" id="A0A8J2KCC1"/>
<reference evidence="3" key="1">
    <citation type="submission" date="2021-06" db="EMBL/GenBank/DDBJ databases">
        <authorList>
            <person name="Hodson N. C."/>
            <person name="Mongue J. A."/>
            <person name="Jaron S. K."/>
        </authorList>
    </citation>
    <scope>NUCLEOTIDE SEQUENCE</scope>
</reference>
<dbReference type="Proteomes" id="UP000708208">
    <property type="component" value="Unassembled WGS sequence"/>
</dbReference>
<dbReference type="PANTHER" id="PTHR11533">
    <property type="entry name" value="PROTEASE M1 ZINC METALLOPROTEASE"/>
    <property type="match status" value="1"/>
</dbReference>
<evidence type="ECO:0000259" key="2">
    <source>
        <dbReference type="Pfam" id="PF17900"/>
    </source>
</evidence>
<name>A0A8J2KCC1_9HEXA</name>